<dbReference type="PANTHER" id="PTHR24363">
    <property type="entry name" value="SERINE/THREONINE PROTEIN KINASE"/>
    <property type="match status" value="1"/>
</dbReference>
<dbReference type="Pfam" id="PF00069">
    <property type="entry name" value="Pkinase"/>
    <property type="match status" value="1"/>
</dbReference>
<dbReference type="InterPro" id="IPR011009">
    <property type="entry name" value="Kinase-like_dom_sf"/>
</dbReference>
<dbReference type="InterPro" id="IPR008271">
    <property type="entry name" value="Ser/Thr_kinase_AS"/>
</dbReference>
<dbReference type="GO" id="GO:0004674">
    <property type="term" value="F:protein serine/threonine kinase activity"/>
    <property type="evidence" value="ECO:0007669"/>
    <property type="project" value="UniProtKB-KW"/>
</dbReference>
<dbReference type="KEGG" id="oxy:HCG48_04775"/>
<protein>
    <submittedName>
        <fullName evidence="5">Serine/threonine protein kinase</fullName>
    </submittedName>
</protein>
<dbReference type="PANTHER" id="PTHR24363:SF7">
    <property type="entry name" value="SERINE_THREONINE-PROTEIN KINASE-LIKE PROTEIN E"/>
    <property type="match status" value="1"/>
</dbReference>
<dbReference type="RefSeq" id="WP_168568130.1">
    <property type="nucleotide sequence ID" value="NZ_CP051167.1"/>
</dbReference>
<dbReference type="SUPFAM" id="SSF56112">
    <property type="entry name" value="Protein kinase-like (PK-like)"/>
    <property type="match status" value="1"/>
</dbReference>
<keyword evidence="2" id="KW-0067">ATP-binding</keyword>
<evidence type="ECO:0000256" key="1">
    <source>
        <dbReference type="ARBA" id="ARBA00022741"/>
    </source>
</evidence>
<sequence>MSQFPDFTAHGYQIQRELGHNFAGGRVTYLARDLKGDRCVTLKQFQFARATAQWSAYQAHEREIAVLQQLDHPGIPRYLDSFATPSGFCLVQDYKPARSLAVPRSFDPEQIEQLVTRLLDILVYLQRRDPPVIHRDIKPENVLVDDRLRVYLVDFGFARFGMGEVAMSSMVKGTLGFMPPEQMLNRELTLASDLYGVGATTICLLTRTPSTAIADLLDEDYRIQFADRLPDISESWRQWLAKLVKPNPGDRFADALGARTALESISIVRTPQVQLQPQELALSANTIGQSLQATISVKNIVSKTRFVGRWQVRSHRSDTPLLPTASGAAHPWIRITPEELCSNRIDCQIEVDTALLQAGRTYERLLVLHGNGIPAEIEVSLSVRTAPIPAIGRQLPYTSLFGLWVACVTSAIVALPTVASPIAIALGGFVTWAGLSKLMQSKALWMRFLVTAGATGCLAAIAGFTLGTIAGATVAGAFATAISLASTMVTGGALLWTATGVKRDFGARWAAGLSLLSALSGMAVGIGLKWAAWPPLLLLGIAVTTLPVVAVGISLPIARAFRLARYRRSQQHLIGF</sequence>
<dbReference type="EMBL" id="CP051167">
    <property type="protein sequence ID" value="QIZ69973.1"/>
    <property type="molecule type" value="Genomic_DNA"/>
</dbReference>
<keyword evidence="5" id="KW-0808">Transferase</keyword>
<proteinExistence type="predicted"/>
<dbReference type="PROSITE" id="PS50011">
    <property type="entry name" value="PROTEIN_KINASE_DOM"/>
    <property type="match status" value="1"/>
</dbReference>
<dbReference type="GO" id="GO:0005524">
    <property type="term" value="F:ATP binding"/>
    <property type="evidence" value="ECO:0007669"/>
    <property type="project" value="UniProtKB-KW"/>
</dbReference>
<evidence type="ECO:0000313" key="6">
    <source>
        <dbReference type="Proteomes" id="UP000500857"/>
    </source>
</evidence>
<dbReference type="Proteomes" id="UP000500857">
    <property type="component" value="Chromosome"/>
</dbReference>
<feature type="transmembrane region" description="Helical" evidence="3">
    <location>
        <begin position="444"/>
        <end position="466"/>
    </location>
</feature>
<keyword evidence="3" id="KW-0472">Membrane</keyword>
<feature type="domain" description="Protein kinase" evidence="4">
    <location>
        <begin position="12"/>
        <end position="265"/>
    </location>
</feature>
<keyword evidence="5" id="KW-0418">Kinase</keyword>
<evidence type="ECO:0000256" key="2">
    <source>
        <dbReference type="ARBA" id="ARBA00022840"/>
    </source>
</evidence>
<keyword evidence="3" id="KW-1133">Transmembrane helix</keyword>
<feature type="transmembrane region" description="Helical" evidence="3">
    <location>
        <begin position="401"/>
        <end position="432"/>
    </location>
</feature>
<evidence type="ECO:0000256" key="3">
    <source>
        <dbReference type="SAM" id="Phobius"/>
    </source>
</evidence>
<feature type="transmembrane region" description="Helical" evidence="3">
    <location>
        <begin position="472"/>
        <end position="497"/>
    </location>
</feature>
<dbReference type="SMART" id="SM00220">
    <property type="entry name" value="S_TKc"/>
    <property type="match status" value="1"/>
</dbReference>
<keyword evidence="1" id="KW-0547">Nucleotide-binding</keyword>
<reference evidence="5 6" key="1">
    <citation type="submission" date="2020-04" db="EMBL/GenBank/DDBJ databases">
        <authorList>
            <person name="Basu S."/>
            <person name="Maruthanayagam V."/>
            <person name="Chakraborty S."/>
            <person name="Pramanik A."/>
            <person name="Mukherjee J."/>
            <person name="Brink B."/>
        </authorList>
    </citation>
    <scope>NUCLEOTIDE SEQUENCE [LARGE SCALE GENOMIC DNA]</scope>
    <source>
        <strain evidence="5 6">AP17</strain>
    </source>
</reference>
<dbReference type="CDD" id="cd14014">
    <property type="entry name" value="STKc_PknB_like"/>
    <property type="match status" value="1"/>
</dbReference>
<evidence type="ECO:0000259" key="4">
    <source>
        <dbReference type="PROSITE" id="PS50011"/>
    </source>
</evidence>
<evidence type="ECO:0000313" key="5">
    <source>
        <dbReference type="EMBL" id="QIZ69973.1"/>
    </source>
</evidence>
<dbReference type="AlphaFoldDB" id="A0A6H1TW41"/>
<accession>A0A6H1TW41</accession>
<dbReference type="Gene3D" id="3.30.200.20">
    <property type="entry name" value="Phosphorylase Kinase, domain 1"/>
    <property type="match status" value="1"/>
</dbReference>
<gene>
    <name evidence="5" type="ORF">HCG48_04775</name>
</gene>
<keyword evidence="5" id="KW-0723">Serine/threonine-protein kinase</keyword>
<feature type="transmembrane region" description="Helical" evidence="3">
    <location>
        <begin position="509"/>
        <end position="530"/>
    </location>
</feature>
<keyword evidence="6" id="KW-1185">Reference proteome</keyword>
<feature type="transmembrane region" description="Helical" evidence="3">
    <location>
        <begin position="536"/>
        <end position="558"/>
    </location>
</feature>
<dbReference type="InterPro" id="IPR000719">
    <property type="entry name" value="Prot_kinase_dom"/>
</dbReference>
<name>A0A6H1TW41_9CYAN</name>
<organism evidence="5 6">
    <name type="scientific">Oxynema aestuarii AP17</name>
    <dbReference type="NCBI Taxonomy" id="2064643"/>
    <lineage>
        <taxon>Bacteria</taxon>
        <taxon>Bacillati</taxon>
        <taxon>Cyanobacteriota</taxon>
        <taxon>Cyanophyceae</taxon>
        <taxon>Oscillatoriophycideae</taxon>
        <taxon>Oscillatoriales</taxon>
        <taxon>Oscillatoriaceae</taxon>
        <taxon>Oxynema</taxon>
        <taxon>Oxynema aestuarii</taxon>
    </lineage>
</organism>
<keyword evidence="3" id="KW-0812">Transmembrane</keyword>
<dbReference type="Gene3D" id="1.10.510.10">
    <property type="entry name" value="Transferase(Phosphotransferase) domain 1"/>
    <property type="match status" value="1"/>
</dbReference>
<dbReference type="PROSITE" id="PS00108">
    <property type="entry name" value="PROTEIN_KINASE_ST"/>
    <property type="match status" value="1"/>
</dbReference>